<proteinExistence type="predicted"/>
<protein>
    <submittedName>
        <fullName evidence="1">Uncharacterized protein</fullName>
    </submittedName>
</protein>
<reference evidence="1" key="1">
    <citation type="submission" date="2018-05" db="EMBL/GenBank/DDBJ databases">
        <authorList>
            <person name="Lanie J.A."/>
            <person name="Ng W.-L."/>
            <person name="Kazmierczak K.M."/>
            <person name="Andrzejewski T.M."/>
            <person name="Davidsen T.M."/>
            <person name="Wayne K.J."/>
            <person name="Tettelin H."/>
            <person name="Glass J.I."/>
            <person name="Rusch D."/>
            <person name="Podicherti R."/>
            <person name="Tsui H.-C.T."/>
            <person name="Winkler M.E."/>
        </authorList>
    </citation>
    <scope>NUCLEOTIDE SEQUENCE</scope>
</reference>
<organism evidence="1">
    <name type="scientific">marine metagenome</name>
    <dbReference type="NCBI Taxonomy" id="408172"/>
    <lineage>
        <taxon>unclassified sequences</taxon>
        <taxon>metagenomes</taxon>
        <taxon>ecological metagenomes</taxon>
    </lineage>
</organism>
<name>A0A381VVF4_9ZZZZ</name>
<gene>
    <name evidence="1" type="ORF">METZ01_LOCUS96461</name>
</gene>
<evidence type="ECO:0000313" key="1">
    <source>
        <dbReference type="EMBL" id="SVA43607.1"/>
    </source>
</evidence>
<sequence length="189" mass="21998">MPDIDIDFADRSILLDKVKHRIAKLDSGKKHNTGVYFTEVPHDPVNNLCTLDYEQAEKRGYFKIDCLNVSIYKDIKDEKHLNKLMNTEPLWELLEAKEFVDQIFHINGHVEILKKLKPTNIEQLAAVLAIIRPAKRHLIKQNWDEIDEQVWKKPTDGSYFFKKSHATSYAMAVVVHMNLICEQLKGNKD</sequence>
<accession>A0A381VVF4</accession>
<dbReference type="EMBL" id="UINC01009739">
    <property type="protein sequence ID" value="SVA43607.1"/>
    <property type="molecule type" value="Genomic_DNA"/>
</dbReference>
<dbReference type="AlphaFoldDB" id="A0A381VVF4"/>